<proteinExistence type="predicted"/>
<sequence>MTLEEKFELLGDDVDKRKHFFYEMLLHDVYLLANSTTGNTKIETGENLQVFSMIYEGLEFVPIFLSLDSLSNFLNEQSSPYVKANAADLLETLKERDVVINPGSDHALLLFSPEIIDLLKKSLN</sequence>
<dbReference type="InterPro" id="IPR009839">
    <property type="entry name" value="SseB_N"/>
</dbReference>
<evidence type="ECO:0000259" key="1">
    <source>
        <dbReference type="Pfam" id="PF07179"/>
    </source>
</evidence>
<dbReference type="Proteomes" id="UP000294743">
    <property type="component" value="Unassembled WGS sequence"/>
</dbReference>
<evidence type="ECO:0000313" key="2">
    <source>
        <dbReference type="EMBL" id="TDW26360.1"/>
    </source>
</evidence>
<reference evidence="2 3" key="1">
    <citation type="submission" date="2019-03" db="EMBL/GenBank/DDBJ databases">
        <title>Genomic Encyclopedia of Type Strains, Phase IV (KMG-IV): sequencing the most valuable type-strain genomes for metagenomic binning, comparative biology and taxonomic classification.</title>
        <authorList>
            <person name="Goeker M."/>
        </authorList>
    </citation>
    <scope>NUCLEOTIDE SEQUENCE [LARGE SCALE GENOMIC DNA]</scope>
    <source>
        <strain evidence="2 3">DSM 28867</strain>
    </source>
</reference>
<comment type="caution">
    <text evidence="2">The sequence shown here is derived from an EMBL/GenBank/DDBJ whole genome shotgun (WGS) entry which is preliminary data.</text>
</comment>
<name>A0A4R8A6P3_9FIRM</name>
<keyword evidence="3" id="KW-1185">Reference proteome</keyword>
<dbReference type="AlphaFoldDB" id="A0A4R8A6P3"/>
<dbReference type="RefSeq" id="WP_166667485.1">
    <property type="nucleotide sequence ID" value="NZ_SODD01000001.1"/>
</dbReference>
<protein>
    <submittedName>
        <fullName evidence="2">Type III secretion system (T3SS) SseB-like protein</fullName>
    </submittedName>
</protein>
<dbReference type="Pfam" id="PF07179">
    <property type="entry name" value="SseB"/>
    <property type="match status" value="1"/>
</dbReference>
<gene>
    <name evidence="2" type="ORF">EDD63_10175</name>
</gene>
<feature type="domain" description="SseB protein N-terminal" evidence="1">
    <location>
        <begin position="15"/>
        <end position="115"/>
    </location>
</feature>
<organism evidence="2 3">
    <name type="scientific">Breznakia blatticola</name>
    <dbReference type="NCBI Taxonomy" id="1754012"/>
    <lineage>
        <taxon>Bacteria</taxon>
        <taxon>Bacillati</taxon>
        <taxon>Bacillota</taxon>
        <taxon>Erysipelotrichia</taxon>
        <taxon>Erysipelotrichales</taxon>
        <taxon>Erysipelotrichaceae</taxon>
        <taxon>Breznakia</taxon>
    </lineage>
</organism>
<evidence type="ECO:0000313" key="3">
    <source>
        <dbReference type="Proteomes" id="UP000294743"/>
    </source>
</evidence>
<accession>A0A4R8A6P3</accession>
<dbReference type="EMBL" id="SODD01000001">
    <property type="protein sequence ID" value="TDW26360.1"/>
    <property type="molecule type" value="Genomic_DNA"/>
</dbReference>